<dbReference type="EMBL" id="BLXT01004603">
    <property type="protein sequence ID" value="GFO15078.1"/>
    <property type="molecule type" value="Genomic_DNA"/>
</dbReference>
<evidence type="ECO:0000313" key="3">
    <source>
        <dbReference type="Proteomes" id="UP000735302"/>
    </source>
</evidence>
<reference evidence="2 3" key="1">
    <citation type="journal article" date="2021" name="Elife">
        <title>Chloroplast acquisition without the gene transfer in kleptoplastic sea slugs, Plakobranchus ocellatus.</title>
        <authorList>
            <person name="Maeda T."/>
            <person name="Takahashi S."/>
            <person name="Yoshida T."/>
            <person name="Shimamura S."/>
            <person name="Takaki Y."/>
            <person name="Nagai Y."/>
            <person name="Toyoda A."/>
            <person name="Suzuki Y."/>
            <person name="Arimoto A."/>
            <person name="Ishii H."/>
            <person name="Satoh N."/>
            <person name="Nishiyama T."/>
            <person name="Hasebe M."/>
            <person name="Maruyama T."/>
            <person name="Minagawa J."/>
            <person name="Obokata J."/>
            <person name="Shigenobu S."/>
        </authorList>
    </citation>
    <scope>NUCLEOTIDE SEQUENCE [LARGE SCALE GENOMIC DNA]</scope>
</reference>
<proteinExistence type="predicted"/>
<sequence>MDTARKTVPWKAPFISVTQRETTCDTGQGINCCCYTKVCRCDDSRMYQTSLSSPSSAAAALPPLATTITTTTTTTTIIIIIIIVIIIISINIIATPKLT</sequence>
<gene>
    <name evidence="2" type="ORF">PoB_004158300</name>
</gene>
<keyword evidence="1" id="KW-0472">Membrane</keyword>
<dbReference type="AlphaFoldDB" id="A0AAV4B7F0"/>
<keyword evidence="1" id="KW-0812">Transmembrane</keyword>
<dbReference type="Proteomes" id="UP000735302">
    <property type="component" value="Unassembled WGS sequence"/>
</dbReference>
<evidence type="ECO:0000256" key="1">
    <source>
        <dbReference type="SAM" id="Phobius"/>
    </source>
</evidence>
<keyword evidence="1" id="KW-1133">Transmembrane helix</keyword>
<protein>
    <submittedName>
        <fullName evidence="2">Uncharacterized protein</fullName>
    </submittedName>
</protein>
<name>A0AAV4B7F0_9GAST</name>
<comment type="caution">
    <text evidence="2">The sequence shown here is derived from an EMBL/GenBank/DDBJ whole genome shotgun (WGS) entry which is preliminary data.</text>
</comment>
<feature type="transmembrane region" description="Helical" evidence="1">
    <location>
        <begin position="76"/>
        <end position="94"/>
    </location>
</feature>
<evidence type="ECO:0000313" key="2">
    <source>
        <dbReference type="EMBL" id="GFO15078.1"/>
    </source>
</evidence>
<accession>A0AAV4B7F0</accession>
<organism evidence="2 3">
    <name type="scientific">Plakobranchus ocellatus</name>
    <dbReference type="NCBI Taxonomy" id="259542"/>
    <lineage>
        <taxon>Eukaryota</taxon>
        <taxon>Metazoa</taxon>
        <taxon>Spiralia</taxon>
        <taxon>Lophotrochozoa</taxon>
        <taxon>Mollusca</taxon>
        <taxon>Gastropoda</taxon>
        <taxon>Heterobranchia</taxon>
        <taxon>Euthyneura</taxon>
        <taxon>Panpulmonata</taxon>
        <taxon>Sacoglossa</taxon>
        <taxon>Placobranchoidea</taxon>
        <taxon>Plakobranchidae</taxon>
        <taxon>Plakobranchus</taxon>
    </lineage>
</organism>
<keyword evidence="3" id="KW-1185">Reference proteome</keyword>